<dbReference type="PROSITE" id="PS51257">
    <property type="entry name" value="PROKAR_LIPOPROTEIN"/>
    <property type="match status" value="1"/>
</dbReference>
<dbReference type="EMBL" id="JASTZU010000016">
    <property type="protein sequence ID" value="MDL4839450.1"/>
    <property type="molecule type" value="Genomic_DNA"/>
</dbReference>
<dbReference type="Proteomes" id="UP001235343">
    <property type="component" value="Unassembled WGS sequence"/>
</dbReference>
<organism evidence="1 2">
    <name type="scientific">Aquibacillus rhizosphaerae</name>
    <dbReference type="NCBI Taxonomy" id="3051431"/>
    <lineage>
        <taxon>Bacteria</taxon>
        <taxon>Bacillati</taxon>
        <taxon>Bacillota</taxon>
        <taxon>Bacilli</taxon>
        <taxon>Bacillales</taxon>
        <taxon>Bacillaceae</taxon>
        <taxon>Aquibacillus</taxon>
    </lineage>
</organism>
<evidence type="ECO:0000313" key="2">
    <source>
        <dbReference type="Proteomes" id="UP001235343"/>
    </source>
</evidence>
<comment type="caution">
    <text evidence="1">The sequence shown here is derived from an EMBL/GenBank/DDBJ whole genome shotgun (WGS) entry which is preliminary data.</text>
</comment>
<protein>
    <submittedName>
        <fullName evidence="1">Peptide ABC transporter substrate-binding protein</fullName>
    </submittedName>
</protein>
<proteinExistence type="predicted"/>
<evidence type="ECO:0000313" key="1">
    <source>
        <dbReference type="EMBL" id="MDL4839450.1"/>
    </source>
</evidence>
<sequence>MNKILIFITTLFLFIVLGCNSKTINPKEHLEEIYSVTLNSIMEKDKGLDDDIEFLAIDMSNFDELNAQPLTVEEQEGIIGFFEENYKIEVMNASFEDLMEKGLYNSKTMVLNGVLLEIEKVDFVNDTEFLFEGSKTRVGNGAIGVKGIVHLIDGKWIIKDIKKND</sequence>
<keyword evidence="2" id="KW-1185">Reference proteome</keyword>
<dbReference type="RefSeq" id="WP_285930320.1">
    <property type="nucleotide sequence ID" value="NZ_JASTZU010000016.1"/>
</dbReference>
<name>A0ABT7L2P5_9BACI</name>
<accession>A0ABT7L2P5</accession>
<reference evidence="1 2" key="1">
    <citation type="submission" date="2023-06" db="EMBL/GenBank/DDBJ databases">
        <title>Aquibacillus rhizosphaerae LR5S19.</title>
        <authorList>
            <person name="Sun J.-Q."/>
        </authorList>
    </citation>
    <scope>NUCLEOTIDE SEQUENCE [LARGE SCALE GENOMIC DNA]</scope>
    <source>
        <strain evidence="1 2">LR5S19</strain>
    </source>
</reference>
<gene>
    <name evidence="1" type="ORF">QQS35_03115</name>
</gene>